<keyword evidence="2" id="KW-1185">Reference proteome</keyword>
<comment type="caution">
    <text evidence="1">The sequence shown here is derived from an EMBL/GenBank/DDBJ whole genome shotgun (WGS) entry which is preliminary data.</text>
</comment>
<protein>
    <submittedName>
        <fullName evidence="1">Uncharacterized protein</fullName>
    </submittedName>
</protein>
<reference evidence="1 2" key="1">
    <citation type="submission" date="2018-12" db="EMBL/GenBank/DDBJ databases">
        <title>Draft genome sequences of Mycolicibacterium peregrinum isolated from a pig with lymphadenitis and from soil on the same Japanese pig farm.</title>
        <authorList>
            <person name="Komatsu T."/>
            <person name="Ohya K."/>
            <person name="Sawai K."/>
            <person name="Odoi J.O."/>
            <person name="Otsu K."/>
            <person name="Ota A."/>
            <person name="Ito T."/>
            <person name="Kawai M."/>
            <person name="Maruyama F."/>
        </authorList>
    </citation>
    <scope>NUCLEOTIDE SEQUENCE [LARGE SCALE GENOMIC DNA]</scope>
    <source>
        <strain evidence="1 2">138</strain>
    </source>
</reference>
<dbReference type="Proteomes" id="UP000297792">
    <property type="component" value="Unassembled WGS sequence"/>
</dbReference>
<name>A0A4Z0HXM3_MYCPR</name>
<accession>A0A4Z0HXM3</accession>
<evidence type="ECO:0000313" key="2">
    <source>
        <dbReference type="Proteomes" id="UP000297792"/>
    </source>
</evidence>
<proteinExistence type="predicted"/>
<organism evidence="1 2">
    <name type="scientific">Mycolicibacterium peregrinum</name>
    <name type="common">Mycobacterium peregrinum</name>
    <dbReference type="NCBI Taxonomy" id="43304"/>
    <lineage>
        <taxon>Bacteria</taxon>
        <taxon>Bacillati</taxon>
        <taxon>Actinomycetota</taxon>
        <taxon>Actinomycetes</taxon>
        <taxon>Mycobacteriales</taxon>
        <taxon>Mycobacteriaceae</taxon>
        <taxon>Mycolicibacterium</taxon>
    </lineage>
</organism>
<dbReference type="AlphaFoldDB" id="A0A4Z0HXM3"/>
<evidence type="ECO:0000313" key="1">
    <source>
        <dbReference type="EMBL" id="TGB46972.1"/>
    </source>
</evidence>
<dbReference type="EMBL" id="RWKA01000002">
    <property type="protein sequence ID" value="TGB46972.1"/>
    <property type="molecule type" value="Genomic_DNA"/>
</dbReference>
<gene>
    <name evidence="1" type="ORF">EJD98_03655</name>
</gene>
<sequence length="455" mass="49036">MRRGLLVALAAVAVVVVVAVVAAVWWVQRREPEPPAPTPQLIGFSLQKPPAQAWRLTPADIGLPDEIPVGKPFGSAGDRGFFLADCDLSCGDGYRGWVYGIDLRTGTRLFDPILLEGLHVRFDGNCHLNGEQTAVCLTDADTTHGQPRRVWVLDLAQGRITHSGETDLLIEGYGTEPVAEAIGNPLGQTRLVATVPGTGVYGIGATGERTWFVPGSGQLAVPTLTVADDAPLTLATQIPTPEDPTYRVFSVIDGTELTPTPPPGTTLRRAAVYPGGFAYQYEARDVAGVLFYNASGELLAQQELTGYNLLDATTVPIVLDRSVVRVYSRDGRQVIEFPGAAVDYRRAKFRVVGSDLYVWQGEDGPDKETWQQWSLDSGAPGTRCQVDFTHYVGSDGRIVLSTAYYGSGDDIVATDLTTCQHMWRMPVPGTRGVVEQVGTALIARSSTELVGLRAK</sequence>
<dbReference type="RefSeq" id="WP_135359488.1">
    <property type="nucleotide sequence ID" value="NZ_RWJZ01000002.1"/>
</dbReference>